<dbReference type="EMBL" id="REGN01004385">
    <property type="protein sequence ID" value="RNA17746.1"/>
    <property type="molecule type" value="Genomic_DNA"/>
</dbReference>
<name>A0A3M7R2E5_BRAPC</name>
<keyword evidence="2" id="KW-1185">Reference proteome</keyword>
<gene>
    <name evidence="1" type="ORF">BpHYR1_042136</name>
</gene>
<organism evidence="1 2">
    <name type="scientific">Brachionus plicatilis</name>
    <name type="common">Marine rotifer</name>
    <name type="synonym">Brachionus muelleri</name>
    <dbReference type="NCBI Taxonomy" id="10195"/>
    <lineage>
        <taxon>Eukaryota</taxon>
        <taxon>Metazoa</taxon>
        <taxon>Spiralia</taxon>
        <taxon>Gnathifera</taxon>
        <taxon>Rotifera</taxon>
        <taxon>Eurotatoria</taxon>
        <taxon>Monogononta</taxon>
        <taxon>Pseudotrocha</taxon>
        <taxon>Ploima</taxon>
        <taxon>Brachionidae</taxon>
        <taxon>Brachionus</taxon>
    </lineage>
</organism>
<comment type="caution">
    <text evidence="1">The sequence shown here is derived from an EMBL/GenBank/DDBJ whole genome shotgun (WGS) entry which is preliminary data.</text>
</comment>
<reference evidence="1 2" key="1">
    <citation type="journal article" date="2018" name="Sci. Rep.">
        <title>Genomic signatures of local adaptation to the degree of environmental predictability in rotifers.</title>
        <authorList>
            <person name="Franch-Gras L."/>
            <person name="Hahn C."/>
            <person name="Garcia-Roger E.M."/>
            <person name="Carmona M.J."/>
            <person name="Serra M."/>
            <person name="Gomez A."/>
        </authorList>
    </citation>
    <scope>NUCLEOTIDE SEQUENCE [LARGE SCALE GENOMIC DNA]</scope>
    <source>
        <strain evidence="1">HYR1</strain>
    </source>
</reference>
<proteinExistence type="predicted"/>
<sequence length="181" mass="21357">MKKSLKHHFYSNQYTSMKKRDQTYCTVYPCKEMHAPKTKTQVLAHASRYISPIEFIFVFNCFENLSFGFWCMHLFARLISFKLGIPNKFNKPVPLRKKGNLLFYEYLIVKGAAKYVNFIANLHKLTRAAKDPLFSLFSIKILSKWCLYIIKTLILRGLNITLSFHVKKHIYMLIPFISLMD</sequence>
<protein>
    <submittedName>
        <fullName evidence="1">Uncharacterized protein</fullName>
    </submittedName>
</protein>
<dbReference type="AlphaFoldDB" id="A0A3M7R2E5"/>
<evidence type="ECO:0000313" key="1">
    <source>
        <dbReference type="EMBL" id="RNA17746.1"/>
    </source>
</evidence>
<accession>A0A3M7R2E5</accession>
<evidence type="ECO:0000313" key="2">
    <source>
        <dbReference type="Proteomes" id="UP000276133"/>
    </source>
</evidence>
<dbReference type="Proteomes" id="UP000276133">
    <property type="component" value="Unassembled WGS sequence"/>
</dbReference>